<proteinExistence type="predicted"/>
<name>E6KVX4_9PAST</name>
<organism evidence="1 2">
    <name type="scientific">Aggregatibacter segnis ATCC 33393</name>
    <dbReference type="NCBI Taxonomy" id="888057"/>
    <lineage>
        <taxon>Bacteria</taxon>
        <taxon>Pseudomonadati</taxon>
        <taxon>Pseudomonadota</taxon>
        <taxon>Gammaproteobacteria</taxon>
        <taxon>Pasteurellales</taxon>
        <taxon>Pasteurellaceae</taxon>
        <taxon>Aggregatibacter</taxon>
    </lineage>
</organism>
<protein>
    <submittedName>
        <fullName evidence="1">Uncharacterized protein</fullName>
    </submittedName>
</protein>
<dbReference type="HOGENOM" id="CLU_3264644_0_0_6"/>
<sequence>MGFGFSEILDNLLLFVKKVRLFLTALFDCNAYRNKLIYFLI</sequence>
<gene>
    <name evidence="1" type="ORF">HMPREF9064_0306</name>
</gene>
<dbReference type="AlphaFoldDB" id="E6KVX4"/>
<keyword evidence="2" id="KW-1185">Reference proteome</keyword>
<evidence type="ECO:0000313" key="2">
    <source>
        <dbReference type="Proteomes" id="UP000032871"/>
    </source>
</evidence>
<dbReference type="Proteomes" id="UP000032871">
    <property type="component" value="Unassembled WGS sequence"/>
</dbReference>
<comment type="caution">
    <text evidence="1">The sequence shown here is derived from an EMBL/GenBank/DDBJ whole genome shotgun (WGS) entry which is preliminary data.</text>
</comment>
<evidence type="ECO:0000313" key="1">
    <source>
        <dbReference type="EMBL" id="EFU68433.1"/>
    </source>
</evidence>
<accession>E6KVX4</accession>
<dbReference type="EMBL" id="AEPS01000002">
    <property type="protein sequence ID" value="EFU68433.1"/>
    <property type="molecule type" value="Genomic_DNA"/>
</dbReference>
<reference evidence="1 2" key="1">
    <citation type="submission" date="2010-12" db="EMBL/GenBank/DDBJ databases">
        <authorList>
            <person name="Muzny D."/>
            <person name="Qin X."/>
            <person name="Deng J."/>
            <person name="Jiang H."/>
            <person name="Liu Y."/>
            <person name="Qu J."/>
            <person name="Song X.-Z."/>
            <person name="Zhang L."/>
            <person name="Thornton R."/>
            <person name="Coyle M."/>
            <person name="Francisco L."/>
            <person name="Jackson L."/>
            <person name="Javaid M."/>
            <person name="Korchina V."/>
            <person name="Kovar C."/>
            <person name="Mata R."/>
            <person name="Mathew T."/>
            <person name="Ngo R."/>
            <person name="Nguyen L."/>
            <person name="Nguyen N."/>
            <person name="Okwuonu G."/>
            <person name="Ongeri F."/>
            <person name="Pham C."/>
            <person name="Simmons D."/>
            <person name="Wilczek-Boney K."/>
            <person name="Hale W."/>
            <person name="Jakkamsetti A."/>
            <person name="Pham P."/>
            <person name="Ruth R."/>
            <person name="San Lucas F."/>
            <person name="Warren J."/>
            <person name="Zhang J."/>
            <person name="Zhao Z."/>
            <person name="Zhou C."/>
            <person name="Zhu D."/>
            <person name="Lee S."/>
            <person name="Bess C."/>
            <person name="Blankenburg K."/>
            <person name="Forbes L."/>
            <person name="Fu Q."/>
            <person name="Gubbala S."/>
            <person name="Hirani K."/>
            <person name="Jayaseelan J.C."/>
            <person name="Lara F."/>
            <person name="Munidasa M."/>
            <person name="Palculict T."/>
            <person name="Patil S."/>
            <person name="Pu L.-L."/>
            <person name="Saada N."/>
            <person name="Tang L."/>
            <person name="Weissenberger G."/>
            <person name="Zhu Y."/>
            <person name="Hemphill L."/>
            <person name="Shang Y."/>
            <person name="Youmans B."/>
            <person name="Ayvaz T."/>
            <person name="Ross M."/>
            <person name="Santibanez J."/>
            <person name="Aqrawi P."/>
            <person name="Gross S."/>
            <person name="Joshi V."/>
            <person name="Fowler G."/>
            <person name="Nazareth L."/>
            <person name="Reid J."/>
            <person name="Worley K."/>
            <person name="Petrosino J."/>
            <person name="Highlander S."/>
            <person name="Gibbs R."/>
        </authorList>
    </citation>
    <scope>NUCLEOTIDE SEQUENCE [LARGE SCALE GENOMIC DNA]</scope>
    <source>
        <strain evidence="1 2">ATCC 33393</strain>
    </source>
</reference>